<dbReference type="Gene3D" id="3.40.1350.10">
    <property type="match status" value="1"/>
</dbReference>
<dbReference type="InterPro" id="IPR011856">
    <property type="entry name" value="tRNA_endonuc-like_dom_sf"/>
</dbReference>
<dbReference type="PANTHER" id="PTHR30015:SF7">
    <property type="entry name" value="TYPE IV METHYL-DIRECTED RESTRICTION ENZYME ECOKMRR"/>
    <property type="match status" value="1"/>
</dbReference>
<evidence type="ECO:0000313" key="3">
    <source>
        <dbReference type="EMBL" id="THJ66482.1"/>
    </source>
</evidence>
<organism evidence="3 4">
    <name type="scientific">Arthrobacter echini</name>
    <dbReference type="NCBI Taxonomy" id="1529066"/>
    <lineage>
        <taxon>Bacteria</taxon>
        <taxon>Bacillati</taxon>
        <taxon>Actinomycetota</taxon>
        <taxon>Actinomycetes</taxon>
        <taxon>Micrococcales</taxon>
        <taxon>Micrococcaceae</taxon>
        <taxon>Arthrobacter</taxon>
    </lineage>
</organism>
<evidence type="ECO:0000259" key="2">
    <source>
        <dbReference type="Pfam" id="PF14338"/>
    </source>
</evidence>
<dbReference type="RefSeq" id="WP_136454059.1">
    <property type="nucleotide sequence ID" value="NZ_SSWH01000006.1"/>
</dbReference>
<sequence length="311" mass="33801">MTEATEQDGIPNWHGFMSAILQVLADGQPKTRSDLAKLAMDVVGLTDEQRAVRVNSGSLKAKGRVGWSLSHLIAATALERPDSALYVITDVGRQLLSNNPKGLAQSHLREIDAYRRHRAEVSAARRAISSATEADALDEDEDPNDVIDTAMDRINAEVGADLIQKLRENAPEFFEEAVVDLLLKMGYGGAEQRGRRIGGSGDGGVDGVIDQDALGLDRIYVQAKRYADGNTVGRETIQAFVGALHGVGASRGVFITTSTFTSAARQYAENVPSRIILIDAARLVVLMIKYRVGVQVKQSYDVVELDEDFFE</sequence>
<dbReference type="InterPro" id="IPR007560">
    <property type="entry name" value="Restrct_endonuc_IV_Mrr"/>
</dbReference>
<keyword evidence="3" id="KW-0255">Endonuclease</keyword>
<evidence type="ECO:0000313" key="4">
    <source>
        <dbReference type="Proteomes" id="UP000305233"/>
    </source>
</evidence>
<dbReference type="Proteomes" id="UP000305233">
    <property type="component" value="Unassembled WGS sequence"/>
</dbReference>
<dbReference type="OrthoDB" id="9803736at2"/>
<feature type="domain" description="Restriction system protein Mrr-like N-terminal" evidence="2">
    <location>
        <begin position="13"/>
        <end position="97"/>
    </location>
</feature>
<dbReference type="AlphaFoldDB" id="A0A4S5E4X9"/>
<protein>
    <submittedName>
        <fullName evidence="3">Restriction endonuclease</fullName>
    </submittedName>
</protein>
<keyword evidence="3" id="KW-0378">Hydrolase</keyword>
<dbReference type="InterPro" id="IPR052906">
    <property type="entry name" value="Type_IV_Methyl-Rstrct_Enzyme"/>
</dbReference>
<evidence type="ECO:0000259" key="1">
    <source>
        <dbReference type="Pfam" id="PF04471"/>
    </source>
</evidence>
<dbReference type="InterPro" id="IPR011335">
    <property type="entry name" value="Restrct_endonuc-II-like"/>
</dbReference>
<dbReference type="InterPro" id="IPR025745">
    <property type="entry name" value="Mrr-like_N_dom"/>
</dbReference>
<dbReference type="GO" id="GO:0009307">
    <property type="term" value="P:DNA restriction-modification system"/>
    <property type="evidence" value="ECO:0007669"/>
    <property type="project" value="InterPro"/>
</dbReference>
<gene>
    <name evidence="3" type="ORF">E8P82_08465</name>
</gene>
<keyword evidence="3" id="KW-0540">Nuclease</keyword>
<keyword evidence="4" id="KW-1185">Reference proteome</keyword>
<dbReference type="SUPFAM" id="SSF52980">
    <property type="entry name" value="Restriction endonuclease-like"/>
    <property type="match status" value="1"/>
</dbReference>
<dbReference type="GO" id="GO:0003677">
    <property type="term" value="F:DNA binding"/>
    <property type="evidence" value="ECO:0007669"/>
    <property type="project" value="InterPro"/>
</dbReference>
<feature type="domain" description="Restriction endonuclease type IV Mrr" evidence="1">
    <location>
        <begin position="167"/>
        <end position="287"/>
    </location>
</feature>
<dbReference type="GO" id="GO:0015666">
    <property type="term" value="F:restriction endodeoxyribonuclease activity"/>
    <property type="evidence" value="ECO:0007669"/>
    <property type="project" value="TreeGrafter"/>
</dbReference>
<dbReference type="Pfam" id="PF04471">
    <property type="entry name" value="Mrr_cat"/>
    <property type="match status" value="1"/>
</dbReference>
<dbReference type="Pfam" id="PF14338">
    <property type="entry name" value="Mrr_N"/>
    <property type="match status" value="1"/>
</dbReference>
<proteinExistence type="predicted"/>
<accession>A0A4S5E4X9</accession>
<dbReference type="EMBL" id="SSWH01000006">
    <property type="protein sequence ID" value="THJ66482.1"/>
    <property type="molecule type" value="Genomic_DNA"/>
</dbReference>
<name>A0A4S5E4X9_9MICC</name>
<dbReference type="PANTHER" id="PTHR30015">
    <property type="entry name" value="MRR RESTRICTION SYSTEM PROTEIN"/>
    <property type="match status" value="1"/>
</dbReference>
<reference evidence="3 4" key="1">
    <citation type="submission" date="2019-04" db="EMBL/GenBank/DDBJ databases">
        <authorList>
            <person name="Liu Q."/>
            <person name="Xin Y.-H."/>
        </authorList>
    </citation>
    <scope>NUCLEOTIDE SEQUENCE [LARGE SCALE GENOMIC DNA]</scope>
    <source>
        <strain evidence="3 4">AM23</strain>
    </source>
</reference>
<comment type="caution">
    <text evidence="3">The sequence shown here is derived from an EMBL/GenBank/DDBJ whole genome shotgun (WGS) entry which is preliminary data.</text>
</comment>